<comment type="caution">
    <text evidence="3">The sequence shown here is derived from an EMBL/GenBank/DDBJ whole genome shotgun (WGS) entry which is preliminary data.</text>
</comment>
<dbReference type="PANTHER" id="PTHR35176">
    <property type="entry name" value="HEME OXYGENASE HI_0854-RELATED"/>
    <property type="match status" value="1"/>
</dbReference>
<dbReference type="InterPro" id="IPR052019">
    <property type="entry name" value="F420H2_bilvrd_red/Heme_oxyg"/>
</dbReference>
<dbReference type="EMBL" id="SMKX01000139">
    <property type="protein sequence ID" value="TDD48545.1"/>
    <property type="molecule type" value="Genomic_DNA"/>
</dbReference>
<evidence type="ECO:0000256" key="1">
    <source>
        <dbReference type="ARBA" id="ARBA00023002"/>
    </source>
</evidence>
<dbReference type="InterPro" id="IPR012349">
    <property type="entry name" value="Split_barrel_FMN-bd"/>
</dbReference>
<dbReference type="InterPro" id="IPR011576">
    <property type="entry name" value="Pyridox_Oxase_N"/>
</dbReference>
<dbReference type="GO" id="GO:0070967">
    <property type="term" value="F:coenzyme F420 binding"/>
    <property type="evidence" value="ECO:0007669"/>
    <property type="project" value="TreeGrafter"/>
</dbReference>
<dbReference type="Gene3D" id="2.30.110.10">
    <property type="entry name" value="Electron Transport, Fmn-binding Protein, Chain A"/>
    <property type="match status" value="1"/>
</dbReference>
<keyword evidence="1" id="KW-0560">Oxidoreductase</keyword>
<dbReference type="SUPFAM" id="SSF50475">
    <property type="entry name" value="FMN-binding split barrel"/>
    <property type="match status" value="1"/>
</dbReference>
<dbReference type="Proteomes" id="UP000295124">
    <property type="component" value="Unassembled WGS sequence"/>
</dbReference>
<dbReference type="PANTHER" id="PTHR35176:SF6">
    <property type="entry name" value="HEME OXYGENASE HI_0854-RELATED"/>
    <property type="match status" value="1"/>
</dbReference>
<dbReference type="AlphaFoldDB" id="A0A4R4YTA5"/>
<dbReference type="GO" id="GO:0005829">
    <property type="term" value="C:cytosol"/>
    <property type="evidence" value="ECO:0007669"/>
    <property type="project" value="TreeGrafter"/>
</dbReference>
<dbReference type="Pfam" id="PF01243">
    <property type="entry name" value="PNPOx_N"/>
    <property type="match status" value="1"/>
</dbReference>
<feature type="domain" description="Pyridoxamine 5'-phosphate oxidase N-terminal" evidence="2">
    <location>
        <begin position="21"/>
        <end position="116"/>
    </location>
</feature>
<proteinExistence type="predicted"/>
<dbReference type="GO" id="GO:0016627">
    <property type="term" value="F:oxidoreductase activity, acting on the CH-CH group of donors"/>
    <property type="evidence" value="ECO:0007669"/>
    <property type="project" value="TreeGrafter"/>
</dbReference>
<dbReference type="OrthoDB" id="9788889at2"/>
<gene>
    <name evidence="3" type="ORF">E1263_33105</name>
</gene>
<dbReference type="RefSeq" id="WP_132174621.1">
    <property type="nucleotide sequence ID" value="NZ_SMKX01000139.1"/>
</dbReference>
<accession>A0A4R4YTA5</accession>
<evidence type="ECO:0000313" key="4">
    <source>
        <dbReference type="Proteomes" id="UP000295124"/>
    </source>
</evidence>
<organism evidence="3 4">
    <name type="scientific">Kribbella antibiotica</name>
    <dbReference type="NCBI Taxonomy" id="190195"/>
    <lineage>
        <taxon>Bacteria</taxon>
        <taxon>Bacillati</taxon>
        <taxon>Actinomycetota</taxon>
        <taxon>Actinomycetes</taxon>
        <taxon>Propionibacteriales</taxon>
        <taxon>Kribbellaceae</taxon>
        <taxon>Kribbella</taxon>
    </lineage>
</organism>
<reference evidence="3 4" key="1">
    <citation type="submission" date="2019-03" db="EMBL/GenBank/DDBJ databases">
        <title>Draft genome sequences of novel Actinobacteria.</title>
        <authorList>
            <person name="Sahin N."/>
            <person name="Ay H."/>
            <person name="Saygin H."/>
        </authorList>
    </citation>
    <scope>NUCLEOTIDE SEQUENCE [LARGE SCALE GENOMIC DNA]</scope>
    <source>
        <strain evidence="3 4">JCM 13523</strain>
    </source>
</reference>
<protein>
    <submittedName>
        <fullName evidence="3">Pyridoxamine 5'-phosphate oxidase family protein</fullName>
    </submittedName>
</protein>
<name>A0A4R4YTA5_9ACTN</name>
<sequence>MNERLAADSSANAMMWPMVPRLLAQHHYLVLGTVGPAGDPWVTPVFFVADGTDSVLWVSAPTSRHSLNIARHPAVAITVFDTQSPIGGAEALYLEATASVVDDTARPAAIELLNSHLPKHQHLDLTDAGPAGQLQVYRASIRQHYVLIRGGDARFDNPVDTRLAVANPDS</sequence>
<evidence type="ECO:0000259" key="2">
    <source>
        <dbReference type="Pfam" id="PF01243"/>
    </source>
</evidence>
<keyword evidence="4" id="KW-1185">Reference proteome</keyword>
<evidence type="ECO:0000313" key="3">
    <source>
        <dbReference type="EMBL" id="TDD48545.1"/>
    </source>
</evidence>